<dbReference type="Proteomes" id="UP001341281">
    <property type="component" value="Chromosome 03"/>
</dbReference>
<feature type="non-terminal residue" evidence="2">
    <location>
        <position position="1"/>
    </location>
</feature>
<name>A0AAQ3SX72_PASNO</name>
<feature type="compositionally biased region" description="Low complexity" evidence="1">
    <location>
        <begin position="42"/>
        <end position="81"/>
    </location>
</feature>
<accession>A0AAQ3SX72</accession>
<reference evidence="2 3" key="1">
    <citation type="submission" date="2024-02" db="EMBL/GenBank/DDBJ databases">
        <title>High-quality chromosome-scale genome assembly of Pensacola bahiagrass (Paspalum notatum Flugge var. saurae).</title>
        <authorList>
            <person name="Vega J.M."/>
            <person name="Podio M."/>
            <person name="Orjuela J."/>
            <person name="Siena L.A."/>
            <person name="Pessino S.C."/>
            <person name="Combes M.C."/>
            <person name="Mariac C."/>
            <person name="Albertini E."/>
            <person name="Pupilli F."/>
            <person name="Ortiz J.P.A."/>
            <person name="Leblanc O."/>
        </authorList>
    </citation>
    <scope>NUCLEOTIDE SEQUENCE [LARGE SCALE GENOMIC DNA]</scope>
    <source>
        <strain evidence="2">R1</strain>
        <tissue evidence="2">Leaf</tissue>
    </source>
</reference>
<protein>
    <submittedName>
        <fullName evidence="2">Uncharacterized protein</fullName>
    </submittedName>
</protein>
<feature type="region of interest" description="Disordered" evidence="1">
    <location>
        <begin position="127"/>
        <end position="147"/>
    </location>
</feature>
<feature type="region of interest" description="Disordered" evidence="1">
    <location>
        <begin position="1"/>
        <end position="99"/>
    </location>
</feature>
<feature type="compositionally biased region" description="Low complexity" evidence="1">
    <location>
        <begin position="18"/>
        <end position="34"/>
    </location>
</feature>
<proteinExistence type="predicted"/>
<dbReference type="EMBL" id="CP144747">
    <property type="protein sequence ID" value="WVZ62565.1"/>
    <property type="molecule type" value="Genomic_DNA"/>
</dbReference>
<keyword evidence="3" id="KW-1185">Reference proteome</keyword>
<dbReference type="AlphaFoldDB" id="A0AAQ3SX72"/>
<feature type="compositionally biased region" description="Basic and acidic residues" evidence="1">
    <location>
        <begin position="1"/>
        <end position="10"/>
    </location>
</feature>
<evidence type="ECO:0000256" key="1">
    <source>
        <dbReference type="SAM" id="MobiDB-lite"/>
    </source>
</evidence>
<evidence type="ECO:0000313" key="2">
    <source>
        <dbReference type="EMBL" id="WVZ62565.1"/>
    </source>
</evidence>
<organism evidence="2 3">
    <name type="scientific">Paspalum notatum var. saurae</name>
    <dbReference type="NCBI Taxonomy" id="547442"/>
    <lineage>
        <taxon>Eukaryota</taxon>
        <taxon>Viridiplantae</taxon>
        <taxon>Streptophyta</taxon>
        <taxon>Embryophyta</taxon>
        <taxon>Tracheophyta</taxon>
        <taxon>Spermatophyta</taxon>
        <taxon>Magnoliopsida</taxon>
        <taxon>Liliopsida</taxon>
        <taxon>Poales</taxon>
        <taxon>Poaceae</taxon>
        <taxon>PACMAD clade</taxon>
        <taxon>Panicoideae</taxon>
        <taxon>Andropogonodae</taxon>
        <taxon>Paspaleae</taxon>
        <taxon>Paspalinae</taxon>
        <taxon>Paspalum</taxon>
    </lineage>
</organism>
<gene>
    <name evidence="2" type="ORF">U9M48_012302</name>
</gene>
<evidence type="ECO:0000313" key="3">
    <source>
        <dbReference type="Proteomes" id="UP001341281"/>
    </source>
</evidence>
<sequence length="312" mass="32125">MVREERKEAGAPEESDDGAGAPADLSDADGAGALEEPDDDGAGASAAAAGATLAPPSDSEAGASAGDPAAPPMGAAASEGGRAMSADMDPDASLMRSSATRSSLSKSMLKLTTSSLSLVLGRSLQASSQVEVPPSVEESQDLTSRNLASVSSRVSALRCATASSMSSEQVSRQRYRTVSLMPLSSWCANAATVMPTSAVTYTDSSASRRGVAVGLSGLSLSACRHTLGNSVLLHAAWMLTLASEMVRTAGAVETRRRKKKRWAMERAMAMSRRGGRGGGVLSERVPVPSSCVLSVVAIEFFSMARDLFFSPE</sequence>